<feature type="region of interest" description="Disordered" evidence="1">
    <location>
        <begin position="572"/>
        <end position="687"/>
    </location>
</feature>
<sequence>MAPGTSSMLRARRRDVNVKPNRVLDRNSSRGMIYENEELRLRTININAEVEKGHSDIKKLRLENDRLRREIWNLRDEYDRLEALYKAKQLSMDTEEEELESEDQEAEGQGEPQPEDRDETAEDNMANQRKDGDVLSVVEEEPEDLSDNGEDHRQRIVSFKDDNLTVPGKSQKSEDVETLPCWPDDSYIPGPQIPVPPNPFPGLETLLRNVTAEQQDQVLTPGGSEVVTTAILQRRQSYTHSGDPTKDTFTCATSQHTTTTSGSYPCADFPATDPPQWTSQCEAYNGPAPSFLRLNCVQPFTLVFPVVDSQLSNLSVQEVIDALSDQLNAQLMHSLRGVRLVGGSCYLSFSAQQDADTVLSTPLSLRGVPISLEDASAGTTILSLSGVPHDVTDDAVASVLSHFGSLVGPVERRVYKGVDTGERLVRIRARLTIPRWIWLDGCRVCLKVLRNEEISNLSLARRKSFRSHISVQLKPVSEDTPPIPPLPTSAQATLSPRVSLANTNPFTCGSVPSIPVVPNTTESQVSYMSNVSASTPNIFQESPFLFPSPFQTTEPPGLRRINSVMGTMSLGGSPDITRCASSPPTARIATSEGEALGPNSVPPSPNTARRAIRKPSRKISKMSAESRKANCETSSSDQDSPHKLGRRRPSSVYFKHKSGGILSRTTSDHDGTGYDATSERERSNSDLSSRISICRRKMSTTGRESGKVPWCGCWGNGCI</sequence>
<name>A0A1B6K698_9HEMI</name>
<feature type="compositionally biased region" description="Basic residues" evidence="1">
    <location>
        <begin position="643"/>
        <end position="658"/>
    </location>
</feature>
<feature type="compositionally biased region" description="Basic and acidic residues" evidence="1">
    <location>
        <begin position="666"/>
        <end position="684"/>
    </location>
</feature>
<protein>
    <submittedName>
        <fullName evidence="2">Uncharacterized protein</fullName>
    </submittedName>
</protein>
<evidence type="ECO:0000313" key="2">
    <source>
        <dbReference type="EMBL" id="JAT06935.1"/>
    </source>
</evidence>
<feature type="compositionally biased region" description="Acidic residues" evidence="1">
    <location>
        <begin position="93"/>
        <end position="108"/>
    </location>
</feature>
<reference evidence="2" key="1">
    <citation type="submission" date="2015-11" db="EMBL/GenBank/DDBJ databases">
        <title>De novo transcriptome assembly of four potential Pierce s Disease insect vectors from Arizona vineyards.</title>
        <authorList>
            <person name="Tassone E.E."/>
        </authorList>
    </citation>
    <scope>NUCLEOTIDE SEQUENCE</scope>
</reference>
<organism evidence="2">
    <name type="scientific">Homalodisca liturata</name>
    <dbReference type="NCBI Taxonomy" id="320908"/>
    <lineage>
        <taxon>Eukaryota</taxon>
        <taxon>Metazoa</taxon>
        <taxon>Ecdysozoa</taxon>
        <taxon>Arthropoda</taxon>
        <taxon>Hexapoda</taxon>
        <taxon>Insecta</taxon>
        <taxon>Pterygota</taxon>
        <taxon>Neoptera</taxon>
        <taxon>Paraneoptera</taxon>
        <taxon>Hemiptera</taxon>
        <taxon>Auchenorrhyncha</taxon>
        <taxon>Membracoidea</taxon>
        <taxon>Cicadellidae</taxon>
        <taxon>Cicadellinae</taxon>
        <taxon>Proconiini</taxon>
        <taxon>Homalodisca</taxon>
    </lineage>
</organism>
<feature type="compositionally biased region" description="Acidic residues" evidence="1">
    <location>
        <begin position="138"/>
        <end position="148"/>
    </location>
</feature>
<dbReference type="EMBL" id="GECU01000772">
    <property type="protein sequence ID" value="JAT06935.1"/>
    <property type="molecule type" value="Transcribed_RNA"/>
</dbReference>
<evidence type="ECO:0000256" key="1">
    <source>
        <dbReference type="SAM" id="MobiDB-lite"/>
    </source>
</evidence>
<proteinExistence type="predicted"/>
<feature type="compositionally biased region" description="Basic residues" evidence="1">
    <location>
        <begin position="610"/>
        <end position="620"/>
    </location>
</feature>
<dbReference type="AlphaFoldDB" id="A0A1B6K698"/>
<accession>A0A1B6K698</accession>
<feature type="region of interest" description="Disordered" evidence="1">
    <location>
        <begin position="91"/>
        <end position="152"/>
    </location>
</feature>
<gene>
    <name evidence="2" type="ORF">g.5773</name>
</gene>